<sequence>MFAKAVLLSALLLSLAAPFPAWAAGKGKQCFTDAELTAEREVRHGIYLRETSRLCQAGGFLKDSFPTWEKFEEVNGARFRAAVGRRAKAWKREFPQDWQSKQTRADGAIVTYARNLSMVGAVCAQVDKELKEISKGGYGKFSARAKLLKNEVSDDYKPCR</sequence>
<accession>A0ABW5CE23</accession>
<dbReference type="RefSeq" id="WP_377317059.1">
    <property type="nucleotide sequence ID" value="NZ_JBHUIY010000025.1"/>
</dbReference>
<name>A0ABW5CE23_9PROT</name>
<dbReference type="EMBL" id="JBHUIY010000025">
    <property type="protein sequence ID" value="MFD2234642.1"/>
    <property type="molecule type" value="Genomic_DNA"/>
</dbReference>
<evidence type="ECO:0000256" key="1">
    <source>
        <dbReference type="SAM" id="SignalP"/>
    </source>
</evidence>
<dbReference type="Proteomes" id="UP001597296">
    <property type="component" value="Unassembled WGS sequence"/>
</dbReference>
<protein>
    <recommendedName>
        <fullName evidence="4">Lysozyme inhibitor LprI N-terminal domain-containing protein</fullName>
    </recommendedName>
</protein>
<comment type="caution">
    <text evidence="2">The sequence shown here is derived from an EMBL/GenBank/DDBJ whole genome shotgun (WGS) entry which is preliminary data.</text>
</comment>
<feature type="signal peptide" evidence="1">
    <location>
        <begin position="1"/>
        <end position="23"/>
    </location>
</feature>
<gene>
    <name evidence="2" type="ORF">ACFSNB_12585</name>
</gene>
<organism evidence="2 3">
    <name type="scientific">Phaeospirillum tilakii</name>
    <dbReference type="NCBI Taxonomy" id="741673"/>
    <lineage>
        <taxon>Bacteria</taxon>
        <taxon>Pseudomonadati</taxon>
        <taxon>Pseudomonadota</taxon>
        <taxon>Alphaproteobacteria</taxon>
        <taxon>Rhodospirillales</taxon>
        <taxon>Rhodospirillaceae</taxon>
        <taxon>Phaeospirillum</taxon>
    </lineage>
</organism>
<keyword evidence="1" id="KW-0732">Signal</keyword>
<evidence type="ECO:0000313" key="3">
    <source>
        <dbReference type="Proteomes" id="UP001597296"/>
    </source>
</evidence>
<evidence type="ECO:0000313" key="2">
    <source>
        <dbReference type="EMBL" id="MFD2234642.1"/>
    </source>
</evidence>
<proteinExistence type="predicted"/>
<evidence type="ECO:0008006" key="4">
    <source>
        <dbReference type="Google" id="ProtNLM"/>
    </source>
</evidence>
<keyword evidence="3" id="KW-1185">Reference proteome</keyword>
<reference evidence="3" key="1">
    <citation type="journal article" date="2019" name="Int. J. Syst. Evol. Microbiol.">
        <title>The Global Catalogue of Microorganisms (GCM) 10K type strain sequencing project: providing services to taxonomists for standard genome sequencing and annotation.</title>
        <authorList>
            <consortium name="The Broad Institute Genomics Platform"/>
            <consortium name="The Broad Institute Genome Sequencing Center for Infectious Disease"/>
            <person name="Wu L."/>
            <person name="Ma J."/>
        </authorList>
    </citation>
    <scope>NUCLEOTIDE SEQUENCE [LARGE SCALE GENOMIC DNA]</scope>
    <source>
        <strain evidence="3">KCTC 15012</strain>
    </source>
</reference>
<feature type="chain" id="PRO_5045419300" description="Lysozyme inhibitor LprI N-terminal domain-containing protein" evidence="1">
    <location>
        <begin position="24"/>
        <end position="160"/>
    </location>
</feature>